<keyword evidence="2" id="KW-0812">Transmembrane</keyword>
<dbReference type="Pfam" id="PF17175">
    <property type="entry name" value="MOLO1"/>
    <property type="match status" value="1"/>
</dbReference>
<evidence type="ECO:0000313" key="3">
    <source>
        <dbReference type="EMBL" id="KAL3094523.1"/>
    </source>
</evidence>
<dbReference type="InterPro" id="IPR033438">
    <property type="entry name" value="MOLO1"/>
</dbReference>
<feature type="region of interest" description="Disordered" evidence="1">
    <location>
        <begin position="278"/>
        <end position="320"/>
    </location>
</feature>
<feature type="compositionally biased region" description="Basic and acidic residues" evidence="1">
    <location>
        <begin position="302"/>
        <end position="317"/>
    </location>
</feature>
<accession>A0ABD2JVS5</accession>
<keyword evidence="2" id="KW-0472">Membrane</keyword>
<dbReference type="Gene3D" id="3.10.310.50">
    <property type="match status" value="1"/>
</dbReference>
<evidence type="ECO:0000256" key="2">
    <source>
        <dbReference type="SAM" id="Phobius"/>
    </source>
</evidence>
<evidence type="ECO:0000313" key="4">
    <source>
        <dbReference type="Proteomes" id="UP001620626"/>
    </source>
</evidence>
<dbReference type="PANTHER" id="PTHR33748:SF2">
    <property type="entry name" value="CONSERVED PLASMA MEMBRANE PROTEIN"/>
    <property type="match status" value="1"/>
</dbReference>
<dbReference type="PANTHER" id="PTHR33748">
    <property type="entry name" value="PROTEIN CBG04600"/>
    <property type="match status" value="1"/>
</dbReference>
<dbReference type="Proteomes" id="UP001620626">
    <property type="component" value="Unassembled WGS sequence"/>
</dbReference>
<dbReference type="EMBL" id="JBICBT010000896">
    <property type="protein sequence ID" value="KAL3094523.1"/>
    <property type="molecule type" value="Genomic_DNA"/>
</dbReference>
<feature type="region of interest" description="Disordered" evidence="1">
    <location>
        <begin position="399"/>
        <end position="548"/>
    </location>
</feature>
<proteinExistence type="predicted"/>
<feature type="compositionally biased region" description="Basic and acidic residues" evidence="1">
    <location>
        <begin position="399"/>
        <end position="465"/>
    </location>
</feature>
<reference evidence="3 4" key="1">
    <citation type="submission" date="2024-10" db="EMBL/GenBank/DDBJ databases">
        <authorList>
            <person name="Kim D."/>
        </authorList>
    </citation>
    <scope>NUCLEOTIDE SEQUENCE [LARGE SCALE GENOMIC DNA]</scope>
    <source>
        <strain evidence="3">BH-2024</strain>
    </source>
</reference>
<dbReference type="AlphaFoldDB" id="A0ABD2JVS5"/>
<keyword evidence="4" id="KW-1185">Reference proteome</keyword>
<organism evidence="3 4">
    <name type="scientific">Heterodera trifolii</name>
    <dbReference type="NCBI Taxonomy" id="157864"/>
    <lineage>
        <taxon>Eukaryota</taxon>
        <taxon>Metazoa</taxon>
        <taxon>Ecdysozoa</taxon>
        <taxon>Nematoda</taxon>
        <taxon>Chromadorea</taxon>
        <taxon>Rhabditida</taxon>
        <taxon>Tylenchina</taxon>
        <taxon>Tylenchomorpha</taxon>
        <taxon>Tylenchoidea</taxon>
        <taxon>Heteroderidae</taxon>
        <taxon>Heteroderinae</taxon>
        <taxon>Heterodera</taxon>
    </lineage>
</organism>
<feature type="compositionally biased region" description="Basic and acidic residues" evidence="1">
    <location>
        <begin position="474"/>
        <end position="539"/>
    </location>
</feature>
<keyword evidence="2" id="KW-1133">Transmembrane helix</keyword>
<feature type="transmembrane region" description="Helical" evidence="2">
    <location>
        <begin position="330"/>
        <end position="353"/>
    </location>
</feature>
<protein>
    <submittedName>
        <fullName evidence="3">Uncharacterized protein</fullName>
    </submittedName>
</protein>
<name>A0ABD2JVS5_9BILA</name>
<gene>
    <name evidence="3" type="ORF">niasHT_026289</name>
</gene>
<sequence>MSATADRGECGDVADPPLIFDLRCAHLRWMRSPRRSSRGHSQHFPRFGQIPLITNIALLNQPSHADTERWTPQNYPNPRRNHTGCNTWENSTLCDPDHILTDQWRAQINENIRSQMTKLTNANVTLAEKAPAECQNQSERITIYVLLAKQIWTPNNQSITGNDLTNFGDELAQRYGLNDLPCKTFLLLIGIEAAKLAYVRTGKDLRLPADLMQRVFHEYKLFNAKNFMAGLNKIIDEIGTQLDDPFKERTQTTASTAPANATDTAATSLAEIVNALMEKNGDGEGGPNGSTKAAPRGGQVDGEVRVAGREDQQERTARQYNGTPMVTAQWWMFFALGSAILISFGSLALLAMVQQRQRERRQMRQNITNSSNGQHPKLTTLGGKDTFLVEVAKKKAVPETKRAEREKGETRVLETKRAEREKGETRVLETKRAERENEEMRVPETKRAEGEKDEMRVLETKRTEGEKEEMEVMETMREEKKETIKKGNDIIKRKEENEEEEGKREENKEEKKDEEEKKQKKEREKRKEEEEEKKEREKREEEEEGLPRMVKKEDFFSEKLLTDATDRATTLLHWHTVRIGAADLATDVI</sequence>
<comment type="caution">
    <text evidence="3">The sequence shown here is derived from an EMBL/GenBank/DDBJ whole genome shotgun (WGS) entry which is preliminary data.</text>
</comment>
<feature type="region of interest" description="Disordered" evidence="1">
    <location>
        <begin position="360"/>
        <end position="381"/>
    </location>
</feature>
<evidence type="ECO:0000256" key="1">
    <source>
        <dbReference type="SAM" id="MobiDB-lite"/>
    </source>
</evidence>